<reference evidence="2 3" key="1">
    <citation type="journal article" date="2018" name="Front. Plant Sci.">
        <title>Red Clover (Trifolium pratense) and Zigzag Clover (T. medium) - A Picture of Genomic Similarities and Differences.</title>
        <authorList>
            <person name="Dluhosova J."/>
            <person name="Istvanek J."/>
            <person name="Nedelnik J."/>
            <person name="Repkova J."/>
        </authorList>
    </citation>
    <scope>NUCLEOTIDE SEQUENCE [LARGE SCALE GENOMIC DNA]</scope>
    <source>
        <strain evidence="3">cv. 10/8</strain>
        <tissue evidence="2">Leaf</tissue>
    </source>
</reference>
<evidence type="ECO:0000313" key="3">
    <source>
        <dbReference type="Proteomes" id="UP000265520"/>
    </source>
</evidence>
<accession>A0A392P001</accession>
<dbReference type="EMBL" id="LXQA010058472">
    <property type="protein sequence ID" value="MCI05373.1"/>
    <property type="molecule type" value="Genomic_DNA"/>
</dbReference>
<dbReference type="GO" id="GO:0016301">
    <property type="term" value="F:kinase activity"/>
    <property type="evidence" value="ECO:0007669"/>
    <property type="project" value="UniProtKB-KW"/>
</dbReference>
<proteinExistence type="predicted"/>
<feature type="region of interest" description="Disordered" evidence="1">
    <location>
        <begin position="1"/>
        <end position="26"/>
    </location>
</feature>
<feature type="non-terminal residue" evidence="2">
    <location>
        <position position="111"/>
    </location>
</feature>
<dbReference type="AlphaFoldDB" id="A0A392P001"/>
<sequence>MGGCFSARFKAERQSPSHNGLNSKVDGREDGVLSMLQTSRTLKCFTLEEIKTATRNAIPDRQEDELCCVKGWIDRHTLAPTKQASGLAISVKQLNHVIPQERSEWLVSVIR</sequence>
<evidence type="ECO:0000313" key="2">
    <source>
        <dbReference type="EMBL" id="MCI05373.1"/>
    </source>
</evidence>
<comment type="caution">
    <text evidence="2">The sequence shown here is derived from an EMBL/GenBank/DDBJ whole genome shotgun (WGS) entry which is preliminary data.</text>
</comment>
<organism evidence="2 3">
    <name type="scientific">Trifolium medium</name>
    <dbReference type="NCBI Taxonomy" id="97028"/>
    <lineage>
        <taxon>Eukaryota</taxon>
        <taxon>Viridiplantae</taxon>
        <taxon>Streptophyta</taxon>
        <taxon>Embryophyta</taxon>
        <taxon>Tracheophyta</taxon>
        <taxon>Spermatophyta</taxon>
        <taxon>Magnoliopsida</taxon>
        <taxon>eudicotyledons</taxon>
        <taxon>Gunneridae</taxon>
        <taxon>Pentapetalae</taxon>
        <taxon>rosids</taxon>
        <taxon>fabids</taxon>
        <taxon>Fabales</taxon>
        <taxon>Fabaceae</taxon>
        <taxon>Papilionoideae</taxon>
        <taxon>50 kb inversion clade</taxon>
        <taxon>NPAAA clade</taxon>
        <taxon>Hologalegina</taxon>
        <taxon>IRL clade</taxon>
        <taxon>Trifolieae</taxon>
        <taxon>Trifolium</taxon>
    </lineage>
</organism>
<keyword evidence="3" id="KW-1185">Reference proteome</keyword>
<evidence type="ECO:0000256" key="1">
    <source>
        <dbReference type="SAM" id="MobiDB-lite"/>
    </source>
</evidence>
<name>A0A392P001_9FABA</name>
<dbReference type="Proteomes" id="UP000265520">
    <property type="component" value="Unassembled WGS sequence"/>
</dbReference>
<keyword evidence="2" id="KW-0418">Kinase</keyword>
<protein>
    <submittedName>
        <fullName evidence="2">Protein kinase APK1A chloroplastic-like</fullName>
    </submittedName>
</protein>
<keyword evidence="2" id="KW-0808">Transferase</keyword>